<accession>A0ABD1V2W2</accession>
<name>A0ABD1V2W2_9LAMI</name>
<dbReference type="AlphaFoldDB" id="A0ABD1V2W2"/>
<keyword evidence="2" id="KW-1185">Reference proteome</keyword>
<dbReference type="Proteomes" id="UP001604336">
    <property type="component" value="Unassembled WGS sequence"/>
</dbReference>
<dbReference type="EMBL" id="JBFOLK010000002">
    <property type="protein sequence ID" value="KAL2531659.1"/>
    <property type="molecule type" value="Genomic_DNA"/>
</dbReference>
<evidence type="ECO:0000313" key="1">
    <source>
        <dbReference type="EMBL" id="KAL2531659.1"/>
    </source>
</evidence>
<organism evidence="1 2">
    <name type="scientific">Abeliophyllum distichum</name>
    <dbReference type="NCBI Taxonomy" id="126358"/>
    <lineage>
        <taxon>Eukaryota</taxon>
        <taxon>Viridiplantae</taxon>
        <taxon>Streptophyta</taxon>
        <taxon>Embryophyta</taxon>
        <taxon>Tracheophyta</taxon>
        <taxon>Spermatophyta</taxon>
        <taxon>Magnoliopsida</taxon>
        <taxon>eudicotyledons</taxon>
        <taxon>Gunneridae</taxon>
        <taxon>Pentapetalae</taxon>
        <taxon>asterids</taxon>
        <taxon>lamiids</taxon>
        <taxon>Lamiales</taxon>
        <taxon>Oleaceae</taxon>
        <taxon>Forsythieae</taxon>
        <taxon>Abeliophyllum</taxon>
    </lineage>
</organism>
<gene>
    <name evidence="1" type="ORF">Adt_05010</name>
</gene>
<evidence type="ECO:0000313" key="2">
    <source>
        <dbReference type="Proteomes" id="UP001604336"/>
    </source>
</evidence>
<proteinExistence type="predicted"/>
<sequence length="103" mass="11323">MAANNSAALAASPAIFFLYSLTAFKDLIEAEAVRNRAGNAGFKKILHVPLSHEGFLARREIPTECLGHQCGLKIQVFNRTRWGSFCPILPTNSSNISRSVFED</sequence>
<comment type="caution">
    <text evidence="1">The sequence shown here is derived from an EMBL/GenBank/DDBJ whole genome shotgun (WGS) entry which is preliminary data.</text>
</comment>
<protein>
    <submittedName>
        <fullName evidence="1">Uncharacterized protein</fullName>
    </submittedName>
</protein>
<reference evidence="2" key="1">
    <citation type="submission" date="2024-07" db="EMBL/GenBank/DDBJ databases">
        <title>Two chromosome-level genome assemblies of Korean endemic species Abeliophyllum distichum and Forsythia ovata (Oleaceae).</title>
        <authorList>
            <person name="Jang H."/>
        </authorList>
    </citation>
    <scope>NUCLEOTIDE SEQUENCE [LARGE SCALE GENOMIC DNA]</scope>
</reference>